<evidence type="ECO:0000259" key="3">
    <source>
        <dbReference type="PROSITE" id="PS51898"/>
    </source>
</evidence>
<comment type="caution">
    <text evidence="4">The sequence shown here is derived from an EMBL/GenBank/DDBJ whole genome shotgun (WGS) entry which is preliminary data.</text>
</comment>
<dbReference type="Gene3D" id="1.10.443.10">
    <property type="entry name" value="Intergrase catalytic core"/>
    <property type="match status" value="1"/>
</dbReference>
<dbReference type="InterPro" id="IPR011010">
    <property type="entry name" value="DNA_brk_join_enz"/>
</dbReference>
<dbReference type="Pfam" id="PF00589">
    <property type="entry name" value="Phage_integrase"/>
    <property type="match status" value="1"/>
</dbReference>
<evidence type="ECO:0000256" key="1">
    <source>
        <dbReference type="ARBA" id="ARBA00022908"/>
    </source>
</evidence>
<sequence length="360" mass="39666">MRVNYPGLLIEKHRNGKLRYRVRVEGNKARRIAIPVGPGDVDFVHHYHAGRAGETWVGTDVRPVLVVKSIDWLVHSYLDHLQRLVAARLASPLTLKQRRSMLLRFTDHVDDVQGRYGELTLDLPNAAFVRIRDAWIATPGAADNLMKACSAMYEWAVDRGDLAANPVKGIGKISVNRGGATPWTSGDLIRFKAAHPRGTTAHLWLTLQMFTACRIGDAITLGRDHEVQRAGETWLEWQPGKKGSAPVSLPMLPPLYTATRAAKIVGPTYLLTSYGKAFSSPESLRNRISKWCATAGIEGKSSHGVRKAVAELLAEAGCTQHQIMAIMAHTQAKTSEIYTKGAERRAMSGHAMQVLAGLDW</sequence>
<dbReference type="EMBL" id="JACDXX010000008">
    <property type="protein sequence ID" value="MCB5410466.1"/>
    <property type="molecule type" value="Genomic_DNA"/>
</dbReference>
<dbReference type="PROSITE" id="PS51898">
    <property type="entry name" value="TYR_RECOMBINASE"/>
    <property type="match status" value="1"/>
</dbReference>
<keyword evidence="5" id="KW-1185">Reference proteome</keyword>
<keyword evidence="2" id="KW-0233">DNA recombination</keyword>
<evidence type="ECO:0000256" key="2">
    <source>
        <dbReference type="ARBA" id="ARBA00023172"/>
    </source>
</evidence>
<dbReference type="PANTHER" id="PTHR30349">
    <property type="entry name" value="PHAGE INTEGRASE-RELATED"/>
    <property type="match status" value="1"/>
</dbReference>
<name>A0ABS8CM62_9RHOB</name>
<feature type="domain" description="Tyr recombinase" evidence="3">
    <location>
        <begin position="178"/>
        <end position="351"/>
    </location>
</feature>
<dbReference type="Proteomes" id="UP001198571">
    <property type="component" value="Unassembled WGS sequence"/>
</dbReference>
<protein>
    <submittedName>
        <fullName evidence="4">Tyrosine-type recombinase/integrase</fullName>
    </submittedName>
</protein>
<dbReference type="InterPro" id="IPR002104">
    <property type="entry name" value="Integrase_catalytic"/>
</dbReference>
<dbReference type="RefSeq" id="WP_226935393.1">
    <property type="nucleotide sequence ID" value="NZ_JACDXX010000008.1"/>
</dbReference>
<gene>
    <name evidence="4" type="ORF">H0485_10695</name>
</gene>
<keyword evidence="1" id="KW-0229">DNA integration</keyword>
<evidence type="ECO:0000313" key="5">
    <source>
        <dbReference type="Proteomes" id="UP001198571"/>
    </source>
</evidence>
<dbReference type="InterPro" id="IPR050090">
    <property type="entry name" value="Tyrosine_recombinase_XerCD"/>
</dbReference>
<organism evidence="4 5">
    <name type="scientific">Pseudogemmobacter faecipullorum</name>
    <dbReference type="NCBI Taxonomy" id="2755041"/>
    <lineage>
        <taxon>Bacteria</taxon>
        <taxon>Pseudomonadati</taxon>
        <taxon>Pseudomonadota</taxon>
        <taxon>Alphaproteobacteria</taxon>
        <taxon>Rhodobacterales</taxon>
        <taxon>Paracoccaceae</taxon>
        <taxon>Pseudogemmobacter</taxon>
    </lineage>
</organism>
<dbReference type="SUPFAM" id="SSF56349">
    <property type="entry name" value="DNA breaking-rejoining enzymes"/>
    <property type="match status" value="1"/>
</dbReference>
<proteinExistence type="predicted"/>
<dbReference type="InterPro" id="IPR013762">
    <property type="entry name" value="Integrase-like_cat_sf"/>
</dbReference>
<reference evidence="4 5" key="1">
    <citation type="submission" date="2020-07" db="EMBL/GenBank/DDBJ databases">
        <title>Pseudogemmobacter sp. nov., isolated from poultry manure in Taiwan.</title>
        <authorList>
            <person name="Lin S.-Y."/>
            <person name="Tang Y.-S."/>
            <person name="Young C.-C."/>
        </authorList>
    </citation>
    <scope>NUCLEOTIDE SEQUENCE [LARGE SCALE GENOMIC DNA]</scope>
    <source>
        <strain evidence="4 5">CC-YST710</strain>
    </source>
</reference>
<evidence type="ECO:0000313" key="4">
    <source>
        <dbReference type="EMBL" id="MCB5410466.1"/>
    </source>
</evidence>
<accession>A0ABS8CM62</accession>